<comment type="subcellular location">
    <subcellularLocation>
        <location evidence="1">Cytoplasm</location>
    </subcellularLocation>
</comment>
<dbReference type="GO" id="GO:0005737">
    <property type="term" value="C:cytoplasm"/>
    <property type="evidence" value="ECO:0007669"/>
    <property type="project" value="UniProtKB-SubCell"/>
</dbReference>
<keyword evidence="4" id="KW-0808">Transferase</keyword>
<keyword evidence="5" id="KW-0479">Metal-binding</keyword>
<evidence type="ECO:0000256" key="3">
    <source>
        <dbReference type="ARBA" id="ARBA00022603"/>
    </source>
</evidence>
<dbReference type="SUPFAM" id="SSF161245">
    <property type="entry name" value="Zinc hairpin stack"/>
    <property type="match status" value="1"/>
</dbReference>
<evidence type="ECO:0000259" key="6">
    <source>
        <dbReference type="PROSITE" id="PS51270"/>
    </source>
</evidence>
<dbReference type="GO" id="GO:0008988">
    <property type="term" value="F:rRNA (adenine-N6-)-methyltransferase activity"/>
    <property type="evidence" value="ECO:0007669"/>
    <property type="project" value="InterPro"/>
</dbReference>
<dbReference type="GO" id="GO:0008270">
    <property type="term" value="F:zinc ion binding"/>
    <property type="evidence" value="ECO:0007669"/>
    <property type="project" value="UniProtKB-KW"/>
</dbReference>
<evidence type="ECO:0000256" key="4">
    <source>
        <dbReference type="ARBA" id="ARBA00022679"/>
    </source>
</evidence>
<evidence type="ECO:0000256" key="1">
    <source>
        <dbReference type="ARBA" id="ARBA00004496"/>
    </source>
</evidence>
<feature type="domain" description="CTCHY-type" evidence="6">
    <location>
        <begin position="237"/>
        <end position="309"/>
    </location>
</feature>
<organism evidence="7">
    <name type="scientific">Hydatigena taeniaeformis</name>
    <name type="common">Feline tapeworm</name>
    <name type="synonym">Taenia taeniaeformis</name>
    <dbReference type="NCBI Taxonomy" id="6205"/>
    <lineage>
        <taxon>Eukaryota</taxon>
        <taxon>Metazoa</taxon>
        <taxon>Spiralia</taxon>
        <taxon>Lophotrochozoa</taxon>
        <taxon>Platyhelminthes</taxon>
        <taxon>Cestoda</taxon>
        <taxon>Eucestoda</taxon>
        <taxon>Cyclophyllidea</taxon>
        <taxon>Taeniidae</taxon>
        <taxon>Hydatigera</taxon>
    </lineage>
</organism>
<dbReference type="AlphaFoldDB" id="A0A0R3X139"/>
<dbReference type="PROSITE" id="PS51270">
    <property type="entry name" value="ZF_CTCHY"/>
    <property type="match status" value="1"/>
</dbReference>
<dbReference type="InterPro" id="IPR037275">
    <property type="entry name" value="Znf_CTCHY_sf"/>
</dbReference>
<keyword evidence="3" id="KW-0489">Methyltransferase</keyword>
<name>A0A0R3X139_HYDTA</name>
<dbReference type="WBParaSite" id="TTAC_0000688701-mRNA-1">
    <property type="protein sequence ID" value="TTAC_0000688701-mRNA-1"/>
    <property type="gene ID" value="TTAC_0000688701"/>
</dbReference>
<reference evidence="7" key="1">
    <citation type="submission" date="2017-02" db="UniProtKB">
        <authorList>
            <consortium name="WormBaseParasite"/>
        </authorList>
    </citation>
    <scope>IDENTIFICATION</scope>
</reference>
<accession>A0A0R3X139</accession>
<evidence type="ECO:0000256" key="2">
    <source>
        <dbReference type="ARBA" id="ARBA00022490"/>
    </source>
</evidence>
<protein>
    <submittedName>
        <fullName evidence="7">CTCHY-type domain-containing protein</fullName>
    </submittedName>
</protein>
<dbReference type="PANTHER" id="PTHR13493">
    <property type="entry name" value="ZINC FINGER CCHC DOMAIN-CONTAINING"/>
    <property type="match status" value="1"/>
</dbReference>
<dbReference type="Pfam" id="PF10237">
    <property type="entry name" value="N6-adenineMlase"/>
    <property type="match status" value="1"/>
</dbReference>
<dbReference type="STRING" id="6205.A0A0R3X139"/>
<dbReference type="PANTHER" id="PTHR13493:SF3">
    <property type="entry name" value="RRNA N6-ADENOSINE-METHYLTRANSFERASE ZCCHC4"/>
    <property type="match status" value="1"/>
</dbReference>
<sequence length="319" mass="36570">LTKYARKNRCYCRTCHALFAYPDGKHEHHRVISGLSSFTLAMPSYFLEPLEESSEHQYFFSMEWLKFMASTLRILQIDNVLCVGTPRLEPLSINKFLLDLDARLERFYSTSLFARFNALNGHFFNSTGVDSFDRFIRSCSGRTIIFCDPPFGALMKPLVETLNKLKQGLGSSQVFLVVTIPYFIGKKLLQVAPELKMLDYKVIEGHDGIDSKRRVSVVRPFTDVPAHEFLPPKSLANQYWFCETCQRYSDLKNLHCDQCNACTTITYQHCASCNTCRPPGSKHCDKCGMCFRPKADEVHDCDRHVSESPERPNCRKVST</sequence>
<dbReference type="PROSITE" id="PS50216">
    <property type="entry name" value="DHHC"/>
    <property type="match status" value="1"/>
</dbReference>
<dbReference type="GO" id="GO:0005730">
    <property type="term" value="C:nucleolus"/>
    <property type="evidence" value="ECO:0007669"/>
    <property type="project" value="TreeGrafter"/>
</dbReference>
<evidence type="ECO:0000256" key="5">
    <source>
        <dbReference type="PROSITE-ProRule" id="PRU00965"/>
    </source>
</evidence>
<keyword evidence="2" id="KW-0963">Cytoplasm</keyword>
<dbReference type="InterPro" id="IPR041370">
    <property type="entry name" value="Mlase_EEF1AKMT1/ZCCHC4"/>
</dbReference>
<dbReference type="InterPro" id="IPR039846">
    <property type="entry name" value="ZCCHC4"/>
</dbReference>
<dbReference type="InterPro" id="IPR017921">
    <property type="entry name" value="Znf_CTCHY"/>
</dbReference>
<keyword evidence="5" id="KW-0862">Zinc</keyword>
<evidence type="ECO:0000313" key="7">
    <source>
        <dbReference type="WBParaSite" id="TTAC_0000688701-mRNA-1"/>
    </source>
</evidence>
<proteinExistence type="predicted"/>
<keyword evidence="5" id="KW-0863">Zinc-finger</keyword>